<dbReference type="Proteomes" id="UP001189122">
    <property type="component" value="Unassembled WGS sequence"/>
</dbReference>
<name>A0A7I8JR46_SPIIN</name>
<protein>
    <submittedName>
        <fullName evidence="1">Uncharacterized protein</fullName>
    </submittedName>
</protein>
<evidence type="ECO:0000313" key="1">
    <source>
        <dbReference type="EMBL" id="CAA2633540.1"/>
    </source>
</evidence>
<dbReference type="EMBL" id="LR743603">
    <property type="protein sequence ID" value="CAA2633540.1"/>
    <property type="molecule type" value="Genomic_DNA"/>
</dbReference>
<organism evidence="1">
    <name type="scientific">Spirodela intermedia</name>
    <name type="common">Intermediate duckweed</name>
    <dbReference type="NCBI Taxonomy" id="51605"/>
    <lineage>
        <taxon>Eukaryota</taxon>
        <taxon>Viridiplantae</taxon>
        <taxon>Streptophyta</taxon>
        <taxon>Embryophyta</taxon>
        <taxon>Tracheophyta</taxon>
        <taxon>Spermatophyta</taxon>
        <taxon>Magnoliopsida</taxon>
        <taxon>Liliopsida</taxon>
        <taxon>Araceae</taxon>
        <taxon>Lemnoideae</taxon>
        <taxon>Spirodela</taxon>
    </lineage>
</organism>
<dbReference type="EMBL" id="CACRZD030000016">
    <property type="protein sequence ID" value="CAA6672638.1"/>
    <property type="molecule type" value="Genomic_DNA"/>
</dbReference>
<evidence type="ECO:0000313" key="2">
    <source>
        <dbReference type="Proteomes" id="UP001189122"/>
    </source>
</evidence>
<keyword evidence="2" id="KW-1185">Reference proteome</keyword>
<proteinExistence type="predicted"/>
<reference evidence="1 2" key="1">
    <citation type="submission" date="2019-12" db="EMBL/GenBank/DDBJ databases">
        <authorList>
            <person name="Scholz U."/>
            <person name="Mascher M."/>
            <person name="Fiebig A."/>
        </authorList>
    </citation>
    <scope>NUCLEOTIDE SEQUENCE</scope>
</reference>
<dbReference type="AlphaFoldDB" id="A0A7I8JR46"/>
<sequence>MIVVNFNRHHLSSIKSKTIEKMCESLSFHITSGQLGMGQGMIIHTFGDNY</sequence>
<accession>A0A7I8JR46</accession>
<gene>
    <name evidence="1" type="ORF">SI7747_16019049</name>
</gene>